<accession>A0ABV4I977</accession>
<feature type="transmembrane region" description="Helical" evidence="1">
    <location>
        <begin position="71"/>
        <end position="89"/>
    </location>
</feature>
<dbReference type="EMBL" id="JBGJLR010000002">
    <property type="protein sequence ID" value="MEZ2738393.1"/>
    <property type="molecule type" value="Genomic_DNA"/>
</dbReference>
<keyword evidence="1" id="KW-0812">Transmembrane</keyword>
<evidence type="ECO:0000256" key="1">
    <source>
        <dbReference type="SAM" id="Phobius"/>
    </source>
</evidence>
<keyword evidence="3" id="KW-1185">Reference proteome</keyword>
<gene>
    <name evidence="2" type="ORF">ACBP88_02790</name>
</gene>
<feature type="transmembrane region" description="Helical" evidence="1">
    <location>
        <begin position="95"/>
        <end position="114"/>
    </location>
</feature>
<protein>
    <submittedName>
        <fullName evidence="2">Uncharacterized protein</fullName>
    </submittedName>
</protein>
<evidence type="ECO:0000313" key="3">
    <source>
        <dbReference type="Proteomes" id="UP001567350"/>
    </source>
</evidence>
<evidence type="ECO:0000313" key="2">
    <source>
        <dbReference type="EMBL" id="MEZ2738393.1"/>
    </source>
</evidence>
<organism evidence="2 3">
    <name type="scientific">Comamonas jiangduensis</name>
    <dbReference type="NCBI Taxonomy" id="1194168"/>
    <lineage>
        <taxon>Bacteria</taxon>
        <taxon>Pseudomonadati</taxon>
        <taxon>Pseudomonadota</taxon>
        <taxon>Betaproteobacteria</taxon>
        <taxon>Burkholderiales</taxon>
        <taxon>Comamonadaceae</taxon>
        <taxon>Comamonas</taxon>
    </lineage>
</organism>
<reference evidence="2 3" key="1">
    <citation type="submission" date="2024-08" db="EMBL/GenBank/DDBJ databases">
        <authorList>
            <person name="Feng Z."/>
            <person name="Ronholm J."/>
        </authorList>
    </citation>
    <scope>NUCLEOTIDE SEQUENCE [LARGE SCALE GENOMIC DNA]</scope>
    <source>
        <strain evidence="2 3">4-AB0-8</strain>
    </source>
</reference>
<comment type="caution">
    <text evidence="2">The sequence shown here is derived from an EMBL/GenBank/DDBJ whole genome shotgun (WGS) entry which is preliminary data.</text>
</comment>
<dbReference type="RefSeq" id="WP_370890461.1">
    <property type="nucleotide sequence ID" value="NZ_JBGJLR010000002.1"/>
</dbReference>
<proteinExistence type="predicted"/>
<name>A0ABV4I977_9BURK</name>
<keyword evidence="1" id="KW-0472">Membrane</keyword>
<keyword evidence="1" id="KW-1133">Transmembrane helix</keyword>
<dbReference type="Proteomes" id="UP001567350">
    <property type="component" value="Unassembled WGS sequence"/>
</dbReference>
<sequence length="196" mass="21474">MSRKPSAPSTPDSFDVFLQPSDVEQIYIVLSLAKQSHGNDLACGMQALLEQPAAFARQAVAHQDRIAKRHYGIATLFGVIVLAMGYVMYQAFTTPGVGLPGLLLPAAMACFAAWRMERSVHRGRQGNLLLLRLLDALDGQPYSYDAAAFTAFMAQHPTLQAAQPPQQMALKDLARLKFDELAQRGQAAQLEPHIKK</sequence>